<feature type="compositionally biased region" description="Gly residues" evidence="1">
    <location>
        <begin position="721"/>
        <end position="733"/>
    </location>
</feature>
<keyword evidence="3" id="KW-1185">Reference proteome</keyword>
<feature type="region of interest" description="Disordered" evidence="1">
    <location>
        <begin position="204"/>
        <end position="250"/>
    </location>
</feature>
<feature type="region of interest" description="Disordered" evidence="1">
    <location>
        <begin position="712"/>
        <end position="733"/>
    </location>
</feature>
<feature type="region of interest" description="Disordered" evidence="1">
    <location>
        <begin position="385"/>
        <end position="642"/>
    </location>
</feature>
<dbReference type="EMBL" id="MU853579">
    <property type="protein sequence ID" value="KAK4144204.1"/>
    <property type="molecule type" value="Genomic_DNA"/>
</dbReference>
<feature type="compositionally biased region" description="Polar residues" evidence="1">
    <location>
        <begin position="84"/>
        <end position="101"/>
    </location>
</feature>
<feature type="compositionally biased region" description="Basic residues" evidence="1">
    <location>
        <begin position="438"/>
        <end position="458"/>
    </location>
</feature>
<feature type="compositionally biased region" description="Basic residues" evidence="1">
    <location>
        <begin position="496"/>
        <end position="507"/>
    </location>
</feature>
<feature type="compositionally biased region" description="Basic and acidic residues" evidence="1">
    <location>
        <begin position="594"/>
        <end position="606"/>
    </location>
</feature>
<evidence type="ECO:0000313" key="3">
    <source>
        <dbReference type="Proteomes" id="UP001302676"/>
    </source>
</evidence>
<evidence type="ECO:0000313" key="2">
    <source>
        <dbReference type="EMBL" id="KAK4144204.1"/>
    </source>
</evidence>
<feature type="compositionally biased region" description="Low complexity" evidence="1">
    <location>
        <begin position="466"/>
        <end position="485"/>
    </location>
</feature>
<dbReference type="Proteomes" id="UP001302676">
    <property type="component" value="Unassembled WGS sequence"/>
</dbReference>
<gene>
    <name evidence="2" type="ORF">C8A04DRAFT_28106</name>
</gene>
<protein>
    <recommendedName>
        <fullName evidence="4">Developmental regulatory protein wetA</fullName>
    </recommendedName>
</protein>
<feature type="compositionally biased region" description="Gly residues" evidence="1">
    <location>
        <begin position="521"/>
        <end position="531"/>
    </location>
</feature>
<dbReference type="GeneID" id="87817137"/>
<sequence length="733" mass="76916">MSATATAIHPSMSAGPINQGGSGMTADSFGQYIKLEPGAEGEAGSGQGNEQDRRGSDGSGSGQGGGLAQFSGTHGLLASPLFASPTSGERGQVSTVSSSRIQIKEEVSSSKKQQPLQPPLGSGYISTGLFKPNSTSTLTTASNTTISPLRTRLGALCTKLRDKAATLKESRPWSPISPSIFLLSAATPTEAKTGKTQLPSAMSLGGQIQDQSQDQGQGLGQGQSQYQRQEPEQKGLDGQAGLNSGVLEDPFSTGTMDITGSAGSNDLIRPLPYTPDGLPVSIAESWQLPMPTTNDSPWASAEYLGAQETSHWWDPALNIMDTETETDFSVPITTSTSLPYHTLNAHAINAHSVALNNAANSLAKTFVPPTTSFDYPLSLSLSLSQPDINTHTNTSTTTNTDLLLHMPQPRSSISPAQTLLRGDTPRPPTTTTTDSRRRSSRSRRPSSGGIKHHRHPYHHYNNSVLAAQRAQRSSSSSSSSASPSPKMSVLAGPPHAHLRGHQQQHRRSASESASAQTLPGMGMGIGMGIGMGMTSASSSSTSLPLGYPLPPTQSPSQQPGLGRSSSGSPSPPRKPKQPNSRDTNNPNPNNPNPHSHDKEKYSDNTKDGFVNYTPHDSALLMTGVAPSGSSKTKARREREAAERQRAFRERLARAVRAAGGDVRRLGGFERSKAGDGMGEGMNLDLDGQMEMEMGYEVGGGVDGDVDMDGNGNGRVNRGPGRATGSGLGKGIGV</sequence>
<comment type="caution">
    <text evidence="2">The sequence shown here is derived from an EMBL/GenBank/DDBJ whole genome shotgun (WGS) entry which is preliminary data.</text>
</comment>
<dbReference type="AlphaFoldDB" id="A0AAN6ZNJ0"/>
<evidence type="ECO:0008006" key="4">
    <source>
        <dbReference type="Google" id="ProtNLM"/>
    </source>
</evidence>
<feature type="compositionally biased region" description="Low complexity" evidence="1">
    <location>
        <begin position="385"/>
        <end position="400"/>
    </location>
</feature>
<proteinExistence type="predicted"/>
<dbReference type="RefSeq" id="XP_062637575.1">
    <property type="nucleotide sequence ID" value="XM_062780524.1"/>
</dbReference>
<organism evidence="2 3">
    <name type="scientific">Dichotomopilus funicola</name>
    <dbReference type="NCBI Taxonomy" id="1934379"/>
    <lineage>
        <taxon>Eukaryota</taxon>
        <taxon>Fungi</taxon>
        <taxon>Dikarya</taxon>
        <taxon>Ascomycota</taxon>
        <taxon>Pezizomycotina</taxon>
        <taxon>Sordariomycetes</taxon>
        <taxon>Sordariomycetidae</taxon>
        <taxon>Sordariales</taxon>
        <taxon>Chaetomiaceae</taxon>
        <taxon>Dichotomopilus</taxon>
    </lineage>
</organism>
<feature type="compositionally biased region" description="Low complexity" evidence="1">
    <location>
        <begin position="532"/>
        <end position="546"/>
    </location>
</feature>
<feature type="compositionally biased region" description="Gly residues" evidence="1">
    <location>
        <begin position="57"/>
        <end position="67"/>
    </location>
</feature>
<feature type="compositionally biased region" description="Low complexity" evidence="1">
    <location>
        <begin position="204"/>
        <end position="228"/>
    </location>
</feature>
<feature type="compositionally biased region" description="Low complexity" evidence="1">
    <location>
        <begin position="554"/>
        <end position="568"/>
    </location>
</feature>
<reference evidence="2" key="2">
    <citation type="submission" date="2023-05" db="EMBL/GenBank/DDBJ databases">
        <authorList>
            <consortium name="Lawrence Berkeley National Laboratory"/>
            <person name="Steindorff A."/>
            <person name="Hensen N."/>
            <person name="Bonometti L."/>
            <person name="Westerberg I."/>
            <person name="Brannstrom I.O."/>
            <person name="Guillou S."/>
            <person name="Cros-Aarteil S."/>
            <person name="Calhoun S."/>
            <person name="Haridas S."/>
            <person name="Kuo A."/>
            <person name="Mondo S."/>
            <person name="Pangilinan J."/>
            <person name="Riley R."/>
            <person name="Labutti K."/>
            <person name="Andreopoulos B."/>
            <person name="Lipzen A."/>
            <person name="Chen C."/>
            <person name="Yanf M."/>
            <person name="Daum C."/>
            <person name="Ng V."/>
            <person name="Clum A."/>
            <person name="Ohm R."/>
            <person name="Martin F."/>
            <person name="Silar P."/>
            <person name="Natvig D."/>
            <person name="Lalanne C."/>
            <person name="Gautier V."/>
            <person name="Ament-Velasquez S.L."/>
            <person name="Kruys A."/>
            <person name="Hutchinson M.I."/>
            <person name="Powell A.J."/>
            <person name="Barry K."/>
            <person name="Miller A.N."/>
            <person name="Grigoriev I.V."/>
            <person name="Debuchy R."/>
            <person name="Gladieux P."/>
            <person name="Thoren M.H."/>
            <person name="Johannesson H."/>
        </authorList>
    </citation>
    <scope>NUCLEOTIDE SEQUENCE</scope>
    <source>
        <strain evidence="2">CBS 141.50</strain>
    </source>
</reference>
<name>A0AAN6ZNJ0_9PEZI</name>
<accession>A0AAN6ZNJ0</accession>
<feature type="region of interest" description="Disordered" evidence="1">
    <location>
        <begin position="1"/>
        <end position="128"/>
    </location>
</feature>
<reference evidence="2" key="1">
    <citation type="journal article" date="2023" name="Mol. Phylogenet. Evol.">
        <title>Genome-scale phylogeny and comparative genomics of the fungal order Sordariales.</title>
        <authorList>
            <person name="Hensen N."/>
            <person name="Bonometti L."/>
            <person name="Westerberg I."/>
            <person name="Brannstrom I.O."/>
            <person name="Guillou S."/>
            <person name="Cros-Aarteil S."/>
            <person name="Calhoun S."/>
            <person name="Haridas S."/>
            <person name="Kuo A."/>
            <person name="Mondo S."/>
            <person name="Pangilinan J."/>
            <person name="Riley R."/>
            <person name="LaButti K."/>
            <person name="Andreopoulos B."/>
            <person name="Lipzen A."/>
            <person name="Chen C."/>
            <person name="Yan M."/>
            <person name="Daum C."/>
            <person name="Ng V."/>
            <person name="Clum A."/>
            <person name="Steindorff A."/>
            <person name="Ohm R.A."/>
            <person name="Martin F."/>
            <person name="Silar P."/>
            <person name="Natvig D.O."/>
            <person name="Lalanne C."/>
            <person name="Gautier V."/>
            <person name="Ament-Velasquez S.L."/>
            <person name="Kruys A."/>
            <person name="Hutchinson M.I."/>
            <person name="Powell A.J."/>
            <person name="Barry K."/>
            <person name="Miller A.N."/>
            <person name="Grigoriev I.V."/>
            <person name="Debuchy R."/>
            <person name="Gladieux P."/>
            <person name="Hiltunen Thoren M."/>
            <person name="Johannesson H."/>
        </authorList>
    </citation>
    <scope>NUCLEOTIDE SEQUENCE</scope>
    <source>
        <strain evidence="2">CBS 141.50</strain>
    </source>
</reference>
<evidence type="ECO:0000256" key="1">
    <source>
        <dbReference type="SAM" id="MobiDB-lite"/>
    </source>
</evidence>